<dbReference type="EMBL" id="CP157948">
    <property type="protein sequence ID" value="XBS89876.1"/>
    <property type="molecule type" value="Genomic_DNA"/>
</dbReference>
<dbReference type="AlphaFoldDB" id="A0AAU7QJX3"/>
<reference evidence="1" key="1">
    <citation type="submission" date="2024-06" db="EMBL/GenBank/DDBJ databases">
        <authorList>
            <person name="Sun Y."/>
        </authorList>
    </citation>
    <scope>NUCLEOTIDE SEQUENCE</scope>
    <source>
        <strain evidence="1">IGA1.0</strain>
    </source>
</reference>
<proteinExistence type="predicted"/>
<accession>A0AAU7QJX3</accession>
<dbReference type="RefSeq" id="WP_040673067.1">
    <property type="nucleotide sequence ID" value="NZ_CP157948.1"/>
</dbReference>
<sequence length="122" mass="13338">MSQLSQSIVDFIAGLQPLYTCQHADGRECALSLLDGSLILPVDETHSAEPEGWVAVYWQGDSRRHSEVPGAQLASVAVWRHVELHGAGRDADERLALRDQLARRFERETGLSLQHAAAGLPA</sequence>
<organism evidence="1">
    <name type="scientific">Rhodanobacter sp. IGA1.0</name>
    <dbReference type="NCBI Taxonomy" id="3158582"/>
    <lineage>
        <taxon>Bacteria</taxon>
        <taxon>Pseudomonadati</taxon>
        <taxon>Pseudomonadota</taxon>
        <taxon>Gammaproteobacteria</taxon>
        <taxon>Lysobacterales</taxon>
        <taxon>Rhodanobacteraceae</taxon>
        <taxon>Rhodanobacter</taxon>
    </lineage>
</organism>
<evidence type="ECO:0000313" key="1">
    <source>
        <dbReference type="EMBL" id="XBS89876.1"/>
    </source>
</evidence>
<protein>
    <submittedName>
        <fullName evidence="1">Uncharacterized protein</fullName>
    </submittedName>
</protein>
<gene>
    <name evidence="1" type="ORF">ABNK63_16010</name>
</gene>
<name>A0AAU7QJX3_9GAMM</name>